<evidence type="ECO:0000313" key="3">
    <source>
        <dbReference type="Proteomes" id="UP000623467"/>
    </source>
</evidence>
<keyword evidence="3" id="KW-1185">Reference proteome</keyword>
<dbReference type="OrthoDB" id="3026875at2759"/>
<dbReference type="PANTHER" id="PTHR40465">
    <property type="entry name" value="CHROMOSOME 1, WHOLE GENOME SHOTGUN SEQUENCE"/>
    <property type="match status" value="1"/>
</dbReference>
<evidence type="ECO:0000313" key="2">
    <source>
        <dbReference type="EMBL" id="KAF7366336.1"/>
    </source>
</evidence>
<sequence length="148" mass="15987">MFFCHRLWAISKNIYIIGVLVLFFLFAVLAALLGVVIAAPTVQNEAKHQSPWVPVHLGSVFAGDFLLCSTTSFFLLTRSKQALPQTAGMLNAILKLTFQSVAPAAICAMINLICNLISNRGSTTANAWSLMAITSNELPSKLYAISAL</sequence>
<keyword evidence="1" id="KW-0472">Membrane</keyword>
<dbReference type="Proteomes" id="UP000623467">
    <property type="component" value="Unassembled WGS sequence"/>
</dbReference>
<evidence type="ECO:0000256" key="1">
    <source>
        <dbReference type="SAM" id="Phobius"/>
    </source>
</evidence>
<dbReference type="EMBL" id="JACAZH010000006">
    <property type="protein sequence ID" value="KAF7366336.1"/>
    <property type="molecule type" value="Genomic_DNA"/>
</dbReference>
<dbReference type="AlphaFoldDB" id="A0A8H6YXZ1"/>
<feature type="transmembrane region" description="Helical" evidence="1">
    <location>
        <begin position="14"/>
        <end position="37"/>
    </location>
</feature>
<proteinExistence type="predicted"/>
<name>A0A8H6YXZ1_9AGAR</name>
<keyword evidence="1" id="KW-1133">Transmembrane helix</keyword>
<gene>
    <name evidence="2" type="ORF">MSAN_00890000</name>
</gene>
<dbReference type="PANTHER" id="PTHR40465:SF1">
    <property type="entry name" value="DUF6534 DOMAIN-CONTAINING PROTEIN"/>
    <property type="match status" value="1"/>
</dbReference>
<reference evidence="2" key="1">
    <citation type="submission" date="2020-05" db="EMBL/GenBank/DDBJ databases">
        <title>Mycena genomes resolve the evolution of fungal bioluminescence.</title>
        <authorList>
            <person name="Tsai I.J."/>
        </authorList>
    </citation>
    <scope>NUCLEOTIDE SEQUENCE</scope>
    <source>
        <strain evidence="2">160909Yilan</strain>
    </source>
</reference>
<protein>
    <submittedName>
        <fullName evidence="2">Uncharacterized protein</fullName>
    </submittedName>
</protein>
<accession>A0A8H6YXZ1</accession>
<feature type="transmembrane region" description="Helical" evidence="1">
    <location>
        <begin position="57"/>
        <end position="76"/>
    </location>
</feature>
<organism evidence="2 3">
    <name type="scientific">Mycena sanguinolenta</name>
    <dbReference type="NCBI Taxonomy" id="230812"/>
    <lineage>
        <taxon>Eukaryota</taxon>
        <taxon>Fungi</taxon>
        <taxon>Dikarya</taxon>
        <taxon>Basidiomycota</taxon>
        <taxon>Agaricomycotina</taxon>
        <taxon>Agaricomycetes</taxon>
        <taxon>Agaricomycetidae</taxon>
        <taxon>Agaricales</taxon>
        <taxon>Marasmiineae</taxon>
        <taxon>Mycenaceae</taxon>
        <taxon>Mycena</taxon>
    </lineage>
</organism>
<comment type="caution">
    <text evidence="2">The sequence shown here is derived from an EMBL/GenBank/DDBJ whole genome shotgun (WGS) entry which is preliminary data.</text>
</comment>
<feature type="transmembrane region" description="Helical" evidence="1">
    <location>
        <begin position="96"/>
        <end position="118"/>
    </location>
</feature>
<keyword evidence="1" id="KW-0812">Transmembrane</keyword>